<keyword evidence="3" id="KW-0804">Transcription</keyword>
<organism evidence="6 7">
    <name type="scientific">Geotalea uraniireducens (strain Rf4)</name>
    <name type="common">Geobacter uraniireducens</name>
    <dbReference type="NCBI Taxonomy" id="351605"/>
    <lineage>
        <taxon>Bacteria</taxon>
        <taxon>Pseudomonadati</taxon>
        <taxon>Thermodesulfobacteriota</taxon>
        <taxon>Desulfuromonadia</taxon>
        <taxon>Geobacterales</taxon>
        <taxon>Geobacteraceae</taxon>
        <taxon>Geotalea</taxon>
    </lineage>
</organism>
<dbReference type="PRINTS" id="PR00455">
    <property type="entry name" value="HTHTETR"/>
</dbReference>
<proteinExistence type="predicted"/>
<accession>A5G6U2</accession>
<evidence type="ECO:0000256" key="4">
    <source>
        <dbReference type="PROSITE-ProRule" id="PRU00335"/>
    </source>
</evidence>
<keyword evidence="1" id="KW-0805">Transcription regulation</keyword>
<gene>
    <name evidence="6" type="ordered locus">Gura_3353</name>
</gene>
<dbReference type="Pfam" id="PF16925">
    <property type="entry name" value="TetR_C_13"/>
    <property type="match status" value="1"/>
</dbReference>
<dbReference type="Proteomes" id="UP000006695">
    <property type="component" value="Chromosome"/>
</dbReference>
<evidence type="ECO:0000313" key="6">
    <source>
        <dbReference type="EMBL" id="ABQ27510.1"/>
    </source>
</evidence>
<dbReference type="PROSITE" id="PS01081">
    <property type="entry name" value="HTH_TETR_1"/>
    <property type="match status" value="1"/>
</dbReference>
<dbReference type="InterPro" id="IPR023772">
    <property type="entry name" value="DNA-bd_HTH_TetR-type_CS"/>
</dbReference>
<dbReference type="PANTHER" id="PTHR47506">
    <property type="entry name" value="TRANSCRIPTIONAL REGULATORY PROTEIN"/>
    <property type="match status" value="1"/>
</dbReference>
<evidence type="ECO:0000313" key="7">
    <source>
        <dbReference type="Proteomes" id="UP000006695"/>
    </source>
</evidence>
<dbReference type="HOGENOM" id="CLU_069356_28_1_7"/>
<reference evidence="6 7" key="1">
    <citation type="submission" date="2007-05" db="EMBL/GenBank/DDBJ databases">
        <title>Complete sequence of Geobacter uraniireducens Rf4.</title>
        <authorList>
            <consortium name="US DOE Joint Genome Institute"/>
            <person name="Copeland A."/>
            <person name="Lucas S."/>
            <person name="Lapidus A."/>
            <person name="Barry K."/>
            <person name="Detter J.C."/>
            <person name="Glavina del Rio T."/>
            <person name="Hammon N."/>
            <person name="Israni S."/>
            <person name="Dalin E."/>
            <person name="Tice H."/>
            <person name="Pitluck S."/>
            <person name="Chertkov O."/>
            <person name="Brettin T."/>
            <person name="Bruce D."/>
            <person name="Han C."/>
            <person name="Schmutz J."/>
            <person name="Larimer F."/>
            <person name="Land M."/>
            <person name="Hauser L."/>
            <person name="Kyrpides N."/>
            <person name="Mikhailova N."/>
            <person name="Shelobolina E."/>
            <person name="Aklujkar M."/>
            <person name="Lovley D."/>
            <person name="Richardson P."/>
        </authorList>
    </citation>
    <scope>NUCLEOTIDE SEQUENCE [LARGE SCALE GENOMIC DNA]</scope>
    <source>
        <strain evidence="6 7">Rf4</strain>
    </source>
</reference>
<dbReference type="OrthoDB" id="9793734at2"/>
<dbReference type="InterPro" id="IPR011075">
    <property type="entry name" value="TetR_C"/>
</dbReference>
<dbReference type="Pfam" id="PF00440">
    <property type="entry name" value="TetR_N"/>
    <property type="match status" value="1"/>
</dbReference>
<sequence>MRTKGEITRAKILEAARELFNTKGFSATSINDLVVATGLQKGSFYFHFSGKDAIAREVLKEATGEFMEFLGKALGGDNPGASIDNFFRCALDKHLATGFVGGCIFGNTALEMSDSDPEFAGAIDSVFDEWISRVASAVAAAQKRGQIRTDINDEALAKHIIATIEGGIMMSRLKKDERPMRECLDTLRITLDLRV</sequence>
<evidence type="ECO:0000259" key="5">
    <source>
        <dbReference type="PROSITE" id="PS50977"/>
    </source>
</evidence>
<feature type="DNA-binding region" description="H-T-H motif" evidence="4">
    <location>
        <begin position="29"/>
        <end position="48"/>
    </location>
</feature>
<evidence type="ECO:0000256" key="1">
    <source>
        <dbReference type="ARBA" id="ARBA00023015"/>
    </source>
</evidence>
<dbReference type="KEGG" id="gur:Gura_3353"/>
<keyword evidence="2 4" id="KW-0238">DNA-binding</keyword>
<dbReference type="RefSeq" id="WP_011940171.1">
    <property type="nucleotide sequence ID" value="NC_009483.1"/>
</dbReference>
<dbReference type="InterPro" id="IPR001647">
    <property type="entry name" value="HTH_TetR"/>
</dbReference>
<dbReference type="SUPFAM" id="SSF48498">
    <property type="entry name" value="Tetracyclin repressor-like, C-terminal domain"/>
    <property type="match status" value="1"/>
</dbReference>
<protein>
    <submittedName>
        <fullName evidence="6">Transcriptional regulator</fullName>
    </submittedName>
</protein>
<keyword evidence="7" id="KW-1185">Reference proteome</keyword>
<dbReference type="STRING" id="351605.Gura_3353"/>
<dbReference type="PANTHER" id="PTHR47506:SF3">
    <property type="entry name" value="HTH-TYPE TRANSCRIPTIONAL REGULATOR LMRA"/>
    <property type="match status" value="1"/>
</dbReference>
<dbReference type="PROSITE" id="PS50977">
    <property type="entry name" value="HTH_TETR_2"/>
    <property type="match status" value="1"/>
</dbReference>
<dbReference type="Gene3D" id="1.10.357.10">
    <property type="entry name" value="Tetracycline Repressor, domain 2"/>
    <property type="match status" value="1"/>
</dbReference>
<evidence type="ECO:0000256" key="3">
    <source>
        <dbReference type="ARBA" id="ARBA00023163"/>
    </source>
</evidence>
<dbReference type="SUPFAM" id="SSF46689">
    <property type="entry name" value="Homeodomain-like"/>
    <property type="match status" value="1"/>
</dbReference>
<dbReference type="GO" id="GO:0003677">
    <property type="term" value="F:DNA binding"/>
    <property type="evidence" value="ECO:0007669"/>
    <property type="project" value="UniProtKB-UniRule"/>
</dbReference>
<dbReference type="InterPro" id="IPR009057">
    <property type="entry name" value="Homeodomain-like_sf"/>
</dbReference>
<feature type="domain" description="HTH tetR-type" evidence="5">
    <location>
        <begin position="6"/>
        <end position="66"/>
    </location>
</feature>
<dbReference type="AlphaFoldDB" id="A5G6U2"/>
<name>A5G6U2_GEOUR</name>
<dbReference type="EMBL" id="CP000698">
    <property type="protein sequence ID" value="ABQ27510.1"/>
    <property type="molecule type" value="Genomic_DNA"/>
</dbReference>
<evidence type="ECO:0000256" key="2">
    <source>
        <dbReference type="ARBA" id="ARBA00023125"/>
    </source>
</evidence>
<dbReference type="InterPro" id="IPR036271">
    <property type="entry name" value="Tet_transcr_reg_TetR-rel_C_sf"/>
</dbReference>